<organism evidence="4 5">
    <name type="scientific">Ruminococcus flavefaciens</name>
    <dbReference type="NCBI Taxonomy" id="1265"/>
    <lineage>
        <taxon>Bacteria</taxon>
        <taxon>Bacillati</taxon>
        <taxon>Bacillota</taxon>
        <taxon>Clostridia</taxon>
        <taxon>Eubacteriales</taxon>
        <taxon>Oscillospiraceae</taxon>
        <taxon>Ruminococcus</taxon>
    </lineage>
</organism>
<dbReference type="PANTHER" id="PTHR33121">
    <property type="entry name" value="CYCLIC DI-GMP PHOSPHODIESTERASE PDEF"/>
    <property type="match status" value="1"/>
</dbReference>
<proteinExistence type="predicted"/>
<dbReference type="InterPro" id="IPR043128">
    <property type="entry name" value="Rev_trsase/Diguanyl_cyclase"/>
</dbReference>
<dbReference type="Gene3D" id="3.30.70.270">
    <property type="match status" value="1"/>
</dbReference>
<dbReference type="Gene3D" id="3.20.20.450">
    <property type="entry name" value="EAL domain"/>
    <property type="match status" value="1"/>
</dbReference>
<dbReference type="EMBL" id="FNWV01000022">
    <property type="protein sequence ID" value="SEH87350.1"/>
    <property type="molecule type" value="Genomic_DNA"/>
</dbReference>
<dbReference type="InterPro" id="IPR029787">
    <property type="entry name" value="Nucleotide_cyclase"/>
</dbReference>
<dbReference type="SMART" id="SM00052">
    <property type="entry name" value="EAL"/>
    <property type="match status" value="1"/>
</dbReference>
<dbReference type="PROSITE" id="PS50883">
    <property type="entry name" value="EAL"/>
    <property type="match status" value="1"/>
</dbReference>
<evidence type="ECO:0000259" key="3">
    <source>
        <dbReference type="PROSITE" id="PS50887"/>
    </source>
</evidence>
<keyword evidence="1" id="KW-0812">Transmembrane</keyword>
<dbReference type="OrthoDB" id="9762141at2"/>
<reference evidence="4 5" key="1">
    <citation type="submission" date="2016-10" db="EMBL/GenBank/DDBJ databases">
        <authorList>
            <person name="de Groot N.N."/>
        </authorList>
    </citation>
    <scope>NUCLEOTIDE SEQUENCE [LARGE SCALE GENOMIC DNA]</scope>
    <source>
        <strain evidence="4 5">YAD2003</strain>
    </source>
</reference>
<keyword evidence="1" id="KW-1133">Transmembrane helix</keyword>
<feature type="transmembrane region" description="Helical" evidence="1">
    <location>
        <begin position="115"/>
        <end position="134"/>
    </location>
</feature>
<dbReference type="Pfam" id="PF00990">
    <property type="entry name" value="GGDEF"/>
    <property type="match status" value="1"/>
</dbReference>
<evidence type="ECO:0000313" key="5">
    <source>
        <dbReference type="Proteomes" id="UP000183190"/>
    </source>
</evidence>
<dbReference type="InterPro" id="IPR000160">
    <property type="entry name" value="GGDEF_dom"/>
</dbReference>
<feature type="transmembrane region" description="Helical" evidence="1">
    <location>
        <begin position="89"/>
        <end position="109"/>
    </location>
</feature>
<dbReference type="NCBIfam" id="TIGR00254">
    <property type="entry name" value="GGDEF"/>
    <property type="match status" value="1"/>
</dbReference>
<dbReference type="InterPro" id="IPR001633">
    <property type="entry name" value="EAL_dom"/>
</dbReference>
<dbReference type="SMART" id="SM00267">
    <property type="entry name" value="GGDEF"/>
    <property type="match status" value="1"/>
</dbReference>
<accession>A0A1H6LG21</accession>
<feature type="transmembrane region" description="Helical" evidence="1">
    <location>
        <begin position="27"/>
        <end position="47"/>
    </location>
</feature>
<feature type="transmembrane region" description="Helical" evidence="1">
    <location>
        <begin position="62"/>
        <end position="82"/>
    </location>
</feature>
<evidence type="ECO:0000256" key="1">
    <source>
        <dbReference type="SAM" id="Phobius"/>
    </source>
</evidence>
<gene>
    <name evidence="4" type="ORF">SAMN02910265_03140</name>
</gene>
<sequence length="578" mass="64525">MKRNQESRKNIEKTLSRLSSRKKAPNSVYVVLLLLYIIAAVIIRVMATSKSVVNILGASIPFYSFAGIFSALSEICVIFMTFYFQKKGYFTALGLLIIQLPLVLSGIIFHHNIGSLPGVFSNLLAIIAITIIYFNNKQVDAYQKELSDQAVTDQLTKLPNRFACSRLLLALIEKGERFALASIDINGFKGINDTMGFETGNAVLCEIASRWKTIADTGITGTQDFITRLSGDEFGLIIRDYQTDKDIVNTIKQYEAVLQNRLTIDNCDLYITASFGYAEFPVDAETRDSVFSYADAAMHEVKRTNSSNHILRFTPDLLKIEHTIEVEGKIRAALEKETIYFNLQPQFDMDHKLRGFEALARMKDADGTNISPGEFIPVAEKVGLVDKVDGMVFRKAAMFFGELLRKTGADIMLSVNVSVRHLMKNDFLDEIRNVLQSSGVPAKNLEIEITESIMIDSVDKALQYIDELKAMGVQIAIDDFGTGYSSLSYLNRFPAHLLKVDKSFIDKMNTSESSRQYVSAIISIGHIMGFDVIAEGVEEAEQVDTLKEIGCDFIQGFVWGRPLMPDAAEKIVIDSVSR</sequence>
<dbReference type="GO" id="GO:0071111">
    <property type="term" value="F:cyclic-guanylate-specific phosphodiesterase activity"/>
    <property type="evidence" value="ECO:0007669"/>
    <property type="project" value="InterPro"/>
</dbReference>
<evidence type="ECO:0000259" key="2">
    <source>
        <dbReference type="PROSITE" id="PS50883"/>
    </source>
</evidence>
<dbReference type="SUPFAM" id="SSF55073">
    <property type="entry name" value="Nucleotide cyclase"/>
    <property type="match status" value="1"/>
</dbReference>
<dbReference type="Proteomes" id="UP000183190">
    <property type="component" value="Unassembled WGS sequence"/>
</dbReference>
<name>A0A1H6LG21_RUMFL</name>
<dbReference type="AlphaFoldDB" id="A0A1H6LG21"/>
<dbReference type="CDD" id="cd01948">
    <property type="entry name" value="EAL"/>
    <property type="match status" value="1"/>
</dbReference>
<dbReference type="SUPFAM" id="SSF141868">
    <property type="entry name" value="EAL domain-like"/>
    <property type="match status" value="1"/>
</dbReference>
<dbReference type="Pfam" id="PF00563">
    <property type="entry name" value="EAL"/>
    <property type="match status" value="1"/>
</dbReference>
<dbReference type="InterPro" id="IPR050706">
    <property type="entry name" value="Cyclic-di-GMP_PDE-like"/>
</dbReference>
<keyword evidence="1" id="KW-0472">Membrane</keyword>
<dbReference type="PROSITE" id="PS50887">
    <property type="entry name" value="GGDEF"/>
    <property type="match status" value="1"/>
</dbReference>
<dbReference type="PANTHER" id="PTHR33121:SF70">
    <property type="entry name" value="SIGNALING PROTEIN YKOW"/>
    <property type="match status" value="1"/>
</dbReference>
<protein>
    <submittedName>
        <fullName evidence="4">Diguanylate cyclase (GGDEF) domain-containing protein</fullName>
    </submittedName>
</protein>
<evidence type="ECO:0000313" key="4">
    <source>
        <dbReference type="EMBL" id="SEH87350.1"/>
    </source>
</evidence>
<feature type="domain" description="GGDEF" evidence="3">
    <location>
        <begin position="176"/>
        <end position="315"/>
    </location>
</feature>
<dbReference type="InterPro" id="IPR035919">
    <property type="entry name" value="EAL_sf"/>
</dbReference>
<feature type="domain" description="EAL" evidence="2">
    <location>
        <begin position="323"/>
        <end position="576"/>
    </location>
</feature>
<dbReference type="CDD" id="cd01949">
    <property type="entry name" value="GGDEF"/>
    <property type="match status" value="1"/>
</dbReference>